<dbReference type="GO" id="GO:0010257">
    <property type="term" value="P:NADH dehydrogenase complex assembly"/>
    <property type="evidence" value="ECO:0007669"/>
    <property type="project" value="TreeGrafter"/>
</dbReference>
<dbReference type="InterPro" id="IPR039131">
    <property type="entry name" value="NDUFAF1"/>
</dbReference>
<organism evidence="3 4">
    <name type="scientific">Thauera phenylacetica B4P</name>
    <dbReference type="NCBI Taxonomy" id="1234382"/>
    <lineage>
        <taxon>Bacteria</taxon>
        <taxon>Pseudomonadati</taxon>
        <taxon>Pseudomonadota</taxon>
        <taxon>Betaproteobacteria</taxon>
        <taxon>Rhodocyclales</taxon>
        <taxon>Zoogloeaceae</taxon>
        <taxon>Thauera</taxon>
    </lineage>
</organism>
<evidence type="ECO:0000259" key="2">
    <source>
        <dbReference type="Pfam" id="PF08547"/>
    </source>
</evidence>
<dbReference type="InterPro" id="IPR008979">
    <property type="entry name" value="Galactose-bd-like_sf"/>
</dbReference>
<dbReference type="OrthoDB" id="442188at2"/>
<keyword evidence="4" id="KW-1185">Reference proteome</keyword>
<dbReference type="Proteomes" id="UP000013047">
    <property type="component" value="Unassembled WGS sequence"/>
</dbReference>
<dbReference type="AlphaFoldDB" id="N6YUC8"/>
<proteinExistence type="inferred from homology"/>
<dbReference type="RefSeq" id="WP_004358946.1">
    <property type="nucleotide sequence ID" value="NZ_AMXF01000029.1"/>
</dbReference>
<comment type="similarity">
    <text evidence="1">Belongs to the CIA30 family.</text>
</comment>
<evidence type="ECO:0000313" key="4">
    <source>
        <dbReference type="Proteomes" id="UP000013047"/>
    </source>
</evidence>
<dbReference type="PANTHER" id="PTHR13194">
    <property type="entry name" value="COMPLEX I INTERMEDIATE-ASSOCIATED PROTEIN 30"/>
    <property type="match status" value="1"/>
</dbReference>
<gene>
    <name evidence="3" type="ORF">C667_06731</name>
</gene>
<evidence type="ECO:0000256" key="1">
    <source>
        <dbReference type="ARBA" id="ARBA00007884"/>
    </source>
</evidence>
<protein>
    <submittedName>
        <fullName evidence="3">NADH:ubiquinone oxidoreductase complex I intermediate-associated protein 30</fullName>
    </submittedName>
</protein>
<feature type="domain" description="NADH:ubiquinone oxidoreductase intermediate-associated protein 30" evidence="2">
    <location>
        <begin position="6"/>
        <end position="169"/>
    </location>
</feature>
<reference evidence="3 4" key="1">
    <citation type="submission" date="2012-09" db="EMBL/GenBank/DDBJ databases">
        <title>Draft Genome Sequences of 6 Strains from Genus Thauera.</title>
        <authorList>
            <person name="Liu B."/>
            <person name="Shapleigh J.P."/>
            <person name="Frostegard A.H."/>
        </authorList>
    </citation>
    <scope>NUCLEOTIDE SEQUENCE [LARGE SCALE GENOMIC DNA]</scope>
    <source>
        <strain evidence="3 4">B4P</strain>
    </source>
</reference>
<name>N6YUC8_9RHOO</name>
<dbReference type="GO" id="GO:0051082">
    <property type="term" value="F:unfolded protein binding"/>
    <property type="evidence" value="ECO:0007669"/>
    <property type="project" value="TreeGrafter"/>
</dbReference>
<keyword evidence="3" id="KW-0830">Ubiquinone</keyword>
<dbReference type="Pfam" id="PF08547">
    <property type="entry name" value="CIA30"/>
    <property type="match status" value="1"/>
</dbReference>
<dbReference type="SUPFAM" id="SSF49785">
    <property type="entry name" value="Galactose-binding domain-like"/>
    <property type="match status" value="1"/>
</dbReference>
<sequence length="189" mass="20445">MPRTFFLFDRPESVATWSAIDDRVMGGVSRSTLRFDPAGHAVFAGTVSADNNGGFASVRSAVAQPAAGDFETEGGEAGGFDAIELDVRGDGRRYKLNLRTDRNFDGVNYQAAFTPPAGEWGRLRLSMDLFLPSYRGRAVPEAPPLRGARIEQLGLMIADRQFGGFELAIRAIRALGAGDMGLGTRRRMS</sequence>
<accession>N6YUC8</accession>
<dbReference type="EMBL" id="AMXF01000029">
    <property type="protein sequence ID" value="ENO97871.1"/>
    <property type="molecule type" value="Genomic_DNA"/>
</dbReference>
<dbReference type="InterPro" id="IPR013857">
    <property type="entry name" value="NADH-UbQ_OxRdtase-assoc_prot30"/>
</dbReference>
<comment type="caution">
    <text evidence="3">The sequence shown here is derived from an EMBL/GenBank/DDBJ whole genome shotgun (WGS) entry which is preliminary data.</text>
</comment>
<evidence type="ECO:0000313" key="3">
    <source>
        <dbReference type="EMBL" id="ENO97871.1"/>
    </source>
</evidence>
<dbReference type="PANTHER" id="PTHR13194:SF19">
    <property type="entry name" value="NAD(P)-BINDING ROSSMANN-FOLD SUPERFAMILY PROTEIN"/>
    <property type="match status" value="1"/>
</dbReference>